<proteinExistence type="inferred from homology"/>
<dbReference type="PROSITE" id="PS50889">
    <property type="entry name" value="S4"/>
    <property type="match status" value="1"/>
</dbReference>
<protein>
    <submittedName>
        <fullName evidence="5">TlyA family RNA methyltransferase</fullName>
    </submittedName>
</protein>
<evidence type="ECO:0000313" key="6">
    <source>
        <dbReference type="Proteomes" id="UP000534783"/>
    </source>
</evidence>
<gene>
    <name evidence="5" type="ORF">MNODULE_11790</name>
</gene>
<evidence type="ECO:0000256" key="3">
    <source>
        <dbReference type="PROSITE-ProRule" id="PRU00182"/>
    </source>
</evidence>
<dbReference type="SUPFAM" id="SSF53335">
    <property type="entry name" value="S-adenosyl-L-methionine-dependent methyltransferases"/>
    <property type="match status" value="1"/>
</dbReference>
<keyword evidence="1 3" id="KW-0694">RNA-binding</keyword>
<dbReference type="InterPro" id="IPR002877">
    <property type="entry name" value="RNA_MeTrfase_FtsJ_dom"/>
</dbReference>
<dbReference type="GO" id="GO:0032259">
    <property type="term" value="P:methylation"/>
    <property type="evidence" value="ECO:0007669"/>
    <property type="project" value="UniProtKB-KW"/>
</dbReference>
<dbReference type="SMART" id="SM00363">
    <property type="entry name" value="S4"/>
    <property type="match status" value="1"/>
</dbReference>
<feature type="domain" description="RNA-binding S4" evidence="4">
    <location>
        <begin position="10"/>
        <end position="68"/>
    </location>
</feature>
<accession>A0A7X6DQI3</accession>
<evidence type="ECO:0000313" key="5">
    <source>
        <dbReference type="EMBL" id="NKE71422.1"/>
    </source>
</evidence>
<dbReference type="EMBL" id="VTOW01000002">
    <property type="protein sequence ID" value="NKE71422.1"/>
    <property type="molecule type" value="Genomic_DNA"/>
</dbReference>
<evidence type="ECO:0000256" key="1">
    <source>
        <dbReference type="ARBA" id="ARBA00022884"/>
    </source>
</evidence>
<evidence type="ECO:0000259" key="4">
    <source>
        <dbReference type="SMART" id="SM00363"/>
    </source>
</evidence>
<dbReference type="InterPro" id="IPR036986">
    <property type="entry name" value="S4_RNA-bd_sf"/>
</dbReference>
<dbReference type="Pfam" id="PF01479">
    <property type="entry name" value="S4"/>
    <property type="match status" value="1"/>
</dbReference>
<dbReference type="AlphaFoldDB" id="A0A7X6DQI3"/>
<dbReference type="Gene3D" id="3.10.290.10">
    <property type="entry name" value="RNA-binding S4 domain"/>
    <property type="match status" value="1"/>
</dbReference>
<dbReference type="CDD" id="cd02440">
    <property type="entry name" value="AdoMet_MTases"/>
    <property type="match status" value="1"/>
</dbReference>
<dbReference type="InterPro" id="IPR029063">
    <property type="entry name" value="SAM-dependent_MTases_sf"/>
</dbReference>
<organism evidence="5 6">
    <name type="scientific">Candidatus Manganitrophus noduliformans</name>
    <dbReference type="NCBI Taxonomy" id="2606439"/>
    <lineage>
        <taxon>Bacteria</taxon>
        <taxon>Pseudomonadati</taxon>
        <taxon>Nitrospirota</taxon>
        <taxon>Nitrospiria</taxon>
        <taxon>Candidatus Troglogloeales</taxon>
        <taxon>Candidatus Manganitrophaceae</taxon>
        <taxon>Candidatus Manganitrophus</taxon>
    </lineage>
</organism>
<comment type="similarity">
    <text evidence="2">Belongs to the TlyA family.</text>
</comment>
<sequence>MSARSAKPKERLDLLLQSRGLAESRERARSLILSGSVLVDGKKIEKAGAQVKEDAEIVLLGPVSPYVSRGGIKLEGALNAFHLDPSGKVVIDVGASTGGFTDCLLQRGAARVYAVDVGYGQLAWRLRQDPRVIVLERRNIRTLPPESVPEPVDLATIDVSFISLEKVIPAVIPFLKTRGEIVALVKPQFEVGKGEVGRGGIVRSSEKHRSVLDRIYSQAAGWGLQVGGSIPSPILGQKGNAEFLVYFRRTEAGEQTREEFGARNGE</sequence>
<name>A0A7X6DQI3_9BACT</name>
<dbReference type="Pfam" id="PF01728">
    <property type="entry name" value="FtsJ"/>
    <property type="match status" value="1"/>
</dbReference>
<reference evidence="5 6" key="1">
    <citation type="journal article" date="2020" name="Nature">
        <title>Bacterial chemolithoautotrophy via manganese oxidation.</title>
        <authorList>
            <person name="Yu H."/>
            <person name="Leadbetter J.R."/>
        </authorList>
    </citation>
    <scope>NUCLEOTIDE SEQUENCE [LARGE SCALE GENOMIC DNA]</scope>
    <source>
        <strain evidence="5 6">Mn-1</strain>
    </source>
</reference>
<evidence type="ECO:0000256" key="2">
    <source>
        <dbReference type="ARBA" id="ARBA00029460"/>
    </source>
</evidence>
<dbReference type="PANTHER" id="PTHR32319:SF0">
    <property type="entry name" value="BACTERIAL HEMOLYSIN-LIKE PROTEIN"/>
    <property type="match status" value="1"/>
</dbReference>
<comment type="caution">
    <text evidence="5">The sequence shown here is derived from an EMBL/GenBank/DDBJ whole genome shotgun (WGS) entry which is preliminary data.</text>
</comment>
<keyword evidence="6" id="KW-1185">Reference proteome</keyword>
<keyword evidence="5" id="KW-0489">Methyltransferase</keyword>
<dbReference type="CDD" id="cd00165">
    <property type="entry name" value="S4"/>
    <property type="match status" value="1"/>
</dbReference>
<dbReference type="InterPro" id="IPR002942">
    <property type="entry name" value="S4_RNA-bd"/>
</dbReference>
<dbReference type="Proteomes" id="UP000534783">
    <property type="component" value="Unassembled WGS sequence"/>
</dbReference>
<keyword evidence="5" id="KW-0808">Transferase</keyword>
<dbReference type="InterPro" id="IPR047048">
    <property type="entry name" value="TlyA"/>
</dbReference>
<dbReference type="PIRSF" id="PIRSF005578">
    <property type="entry name" value="TlyA"/>
    <property type="match status" value="1"/>
</dbReference>
<dbReference type="InterPro" id="IPR004538">
    <property type="entry name" value="Hemolysin_A/TlyA"/>
</dbReference>
<dbReference type="Gene3D" id="3.40.50.150">
    <property type="entry name" value="Vaccinia Virus protein VP39"/>
    <property type="match status" value="1"/>
</dbReference>
<dbReference type="NCBIfam" id="TIGR00478">
    <property type="entry name" value="tly"/>
    <property type="match status" value="1"/>
</dbReference>
<dbReference type="RefSeq" id="WP_168061140.1">
    <property type="nucleotide sequence ID" value="NZ_VTOW01000002.1"/>
</dbReference>
<dbReference type="PANTHER" id="PTHR32319">
    <property type="entry name" value="BACTERIAL HEMOLYSIN-LIKE PROTEIN"/>
    <property type="match status" value="1"/>
</dbReference>
<dbReference type="GO" id="GO:0003723">
    <property type="term" value="F:RNA binding"/>
    <property type="evidence" value="ECO:0007669"/>
    <property type="project" value="UniProtKB-KW"/>
</dbReference>
<dbReference type="GO" id="GO:0008168">
    <property type="term" value="F:methyltransferase activity"/>
    <property type="evidence" value="ECO:0007669"/>
    <property type="project" value="UniProtKB-KW"/>
</dbReference>
<dbReference type="SUPFAM" id="SSF55174">
    <property type="entry name" value="Alpha-L RNA-binding motif"/>
    <property type="match status" value="1"/>
</dbReference>